<protein>
    <submittedName>
        <fullName evidence="7">Phosphoglycerate dehydrogenase</fullName>
    </submittedName>
</protein>
<dbReference type="SUPFAM" id="SSF51735">
    <property type="entry name" value="NAD(P)-binding Rossmann-fold domains"/>
    <property type="match status" value="1"/>
</dbReference>
<evidence type="ECO:0000259" key="6">
    <source>
        <dbReference type="Pfam" id="PF02826"/>
    </source>
</evidence>
<dbReference type="Gene3D" id="3.40.50.720">
    <property type="entry name" value="NAD(P)-binding Rossmann-like Domain"/>
    <property type="match status" value="2"/>
</dbReference>
<dbReference type="SUPFAM" id="SSF52283">
    <property type="entry name" value="Formate/glycerate dehydrogenase catalytic domain-like"/>
    <property type="match status" value="1"/>
</dbReference>
<dbReference type="CDD" id="cd12167">
    <property type="entry name" value="2-Hacid_dh_8"/>
    <property type="match status" value="1"/>
</dbReference>
<dbReference type="Pfam" id="PF02826">
    <property type="entry name" value="2-Hacid_dh_C"/>
    <property type="match status" value="1"/>
</dbReference>
<dbReference type="PANTHER" id="PTHR42789">
    <property type="entry name" value="D-ISOMER SPECIFIC 2-HYDROXYACID DEHYDROGENASE FAMILY PROTEIN (AFU_ORTHOLOGUE AFUA_6G10090)"/>
    <property type="match status" value="1"/>
</dbReference>
<sequence length="347" mass="36922">MLMADTVDGDTPGERPQALLVMAPRTYADLFDETRWARLRSLVSLGDPACVDDFDRRALERLARVEYLITGWGAPHLGPEVLRAAPRLRGILHTGGSVKNLISEDVWERGIVVTSAAEANAIPVAEFTLAMILLEAKRVPAYIAGYASTRDVAGGWRDGIPPSATFGGVVGIVGFSRVGRRVAALLAPFGFEVLVADPHAAVDEVHTAGAALVELDALMARSDIVSIHAPELPSTRRLLDARRIASMRPNAVLINTARGSLVDTEALLERCRSGLLRAVLDVTDPEPLPPDSPLFGAPGVVLTPHIAGAMHAETLRLTDSALDALQTLVRGEAPASRVDRSLLGLSA</sequence>
<organism evidence="7 8">
    <name type="scientific">Microbacterium testaceum (strain StLB037)</name>
    <dbReference type="NCBI Taxonomy" id="979556"/>
    <lineage>
        <taxon>Bacteria</taxon>
        <taxon>Bacillati</taxon>
        <taxon>Actinomycetota</taxon>
        <taxon>Actinomycetes</taxon>
        <taxon>Micrococcales</taxon>
        <taxon>Microbacteriaceae</taxon>
        <taxon>Microbacterium</taxon>
    </lineage>
</organism>
<evidence type="ECO:0000313" key="8">
    <source>
        <dbReference type="Proteomes" id="UP000008975"/>
    </source>
</evidence>
<dbReference type="Proteomes" id="UP000008975">
    <property type="component" value="Chromosome"/>
</dbReference>
<evidence type="ECO:0000313" key="7">
    <source>
        <dbReference type="EMBL" id="BAJ75823.1"/>
    </source>
</evidence>
<dbReference type="KEGG" id="mts:MTES_2859"/>
<evidence type="ECO:0000256" key="1">
    <source>
        <dbReference type="ARBA" id="ARBA00005854"/>
    </source>
</evidence>
<evidence type="ECO:0000256" key="4">
    <source>
        <dbReference type="RuleBase" id="RU003719"/>
    </source>
</evidence>
<feature type="domain" description="D-isomer specific 2-hydroxyacid dehydrogenase catalytic" evidence="5">
    <location>
        <begin position="58"/>
        <end position="338"/>
    </location>
</feature>
<dbReference type="EMBL" id="AP012052">
    <property type="protein sequence ID" value="BAJ75823.1"/>
    <property type="molecule type" value="Genomic_DNA"/>
</dbReference>
<dbReference type="InterPro" id="IPR036291">
    <property type="entry name" value="NAD(P)-bd_dom_sf"/>
</dbReference>
<proteinExistence type="inferred from homology"/>
<evidence type="ECO:0000259" key="5">
    <source>
        <dbReference type="Pfam" id="PF00389"/>
    </source>
</evidence>
<gene>
    <name evidence="7" type="ordered locus">MTES_2859</name>
</gene>
<accession>E8N9Z3</accession>
<reference evidence="7 8" key="1">
    <citation type="journal article" date="2011" name="J. Bacteriol.">
        <title>Genome sequence of Microbacterium testaceum StLB037, an N-acylhomoserine lactone-degrading bacterium isolated from potato leaves.</title>
        <authorList>
            <person name="Morohoshi T."/>
            <person name="Wang W.-Z."/>
            <person name="Someya N."/>
            <person name="Ikeda T."/>
        </authorList>
    </citation>
    <scope>NUCLEOTIDE SEQUENCE [LARGE SCALE GENOMIC DNA]</scope>
    <source>
        <strain evidence="7 8">StLB037</strain>
    </source>
</reference>
<dbReference type="PROSITE" id="PS00671">
    <property type="entry name" value="D_2_HYDROXYACID_DH_3"/>
    <property type="match status" value="1"/>
</dbReference>
<dbReference type="HOGENOM" id="CLU_019796_1_3_11"/>
<reference key="2">
    <citation type="submission" date="2011-02" db="EMBL/GenBank/DDBJ databases">
        <title>Genome sequence of Microbacterium testaceum StLB037.</title>
        <authorList>
            <person name="Morohoshi T."/>
            <person name="Wang W.Z."/>
            <person name="Someya N."/>
            <person name="Ikeda T."/>
        </authorList>
    </citation>
    <scope>NUCLEOTIDE SEQUENCE</scope>
    <source>
        <strain>StLB037</strain>
    </source>
</reference>
<dbReference type="GO" id="GO:0016616">
    <property type="term" value="F:oxidoreductase activity, acting on the CH-OH group of donors, NAD or NADP as acceptor"/>
    <property type="evidence" value="ECO:0007669"/>
    <property type="project" value="InterPro"/>
</dbReference>
<dbReference type="eggNOG" id="COG0111">
    <property type="taxonomic scope" value="Bacteria"/>
</dbReference>
<dbReference type="STRING" id="979556.MTES_2859"/>
<evidence type="ECO:0000256" key="2">
    <source>
        <dbReference type="ARBA" id="ARBA00023002"/>
    </source>
</evidence>
<keyword evidence="3" id="KW-0520">NAD</keyword>
<dbReference type="InterPro" id="IPR006139">
    <property type="entry name" value="D-isomer_2_OHA_DH_cat_dom"/>
</dbReference>
<dbReference type="InterPro" id="IPR006140">
    <property type="entry name" value="D-isomer_DH_NAD-bd"/>
</dbReference>
<dbReference type="AlphaFoldDB" id="E8N9Z3"/>
<dbReference type="GO" id="GO:0051287">
    <property type="term" value="F:NAD binding"/>
    <property type="evidence" value="ECO:0007669"/>
    <property type="project" value="InterPro"/>
</dbReference>
<evidence type="ECO:0000256" key="3">
    <source>
        <dbReference type="ARBA" id="ARBA00023027"/>
    </source>
</evidence>
<dbReference type="Pfam" id="PF00389">
    <property type="entry name" value="2-Hacid_dh"/>
    <property type="match status" value="1"/>
</dbReference>
<comment type="similarity">
    <text evidence="1 4">Belongs to the D-isomer specific 2-hydroxyacid dehydrogenase family.</text>
</comment>
<feature type="domain" description="D-isomer specific 2-hydroxyacid dehydrogenase NAD-binding" evidence="6">
    <location>
        <begin position="152"/>
        <end position="307"/>
    </location>
</feature>
<keyword evidence="2 4" id="KW-0560">Oxidoreductase</keyword>
<name>E8N9Z3_MICTS</name>
<dbReference type="InterPro" id="IPR050857">
    <property type="entry name" value="D-2-hydroxyacid_DH"/>
</dbReference>
<dbReference type="InterPro" id="IPR029753">
    <property type="entry name" value="D-isomer_DH_CS"/>
</dbReference>
<dbReference type="PANTHER" id="PTHR42789:SF1">
    <property type="entry name" value="D-ISOMER SPECIFIC 2-HYDROXYACID DEHYDROGENASE FAMILY PROTEIN (AFU_ORTHOLOGUE AFUA_6G10090)"/>
    <property type="match status" value="1"/>
</dbReference>